<dbReference type="Pfam" id="PF17653">
    <property type="entry name" value="DUF5522"/>
    <property type="match status" value="1"/>
</dbReference>
<comment type="caution">
    <text evidence="1">The sequence shown here is derived from an EMBL/GenBank/DDBJ whole genome shotgun (WGS) entry which is preliminary data.</text>
</comment>
<sequence length="62" mass="7352">MINQNKENKLIEGEDFYYTPEGYKCFTEKHHLKRGYCCKSGCRHCPYESSPTPKGGKRRDYE</sequence>
<evidence type="ECO:0000313" key="1">
    <source>
        <dbReference type="EMBL" id="MFE3868874.1"/>
    </source>
</evidence>
<protein>
    <submittedName>
        <fullName evidence="1">DUF5522 domain-containing protein</fullName>
    </submittedName>
</protein>
<organism evidence="1 2">
    <name type="scientific">Flavobacterium xylosi</name>
    <dbReference type="NCBI Taxonomy" id="3230415"/>
    <lineage>
        <taxon>Bacteria</taxon>
        <taxon>Pseudomonadati</taxon>
        <taxon>Bacteroidota</taxon>
        <taxon>Flavobacteriia</taxon>
        <taxon>Flavobacteriales</taxon>
        <taxon>Flavobacteriaceae</taxon>
        <taxon>Flavobacterium</taxon>
    </lineage>
</organism>
<accession>A0ABW6HZT4</accession>
<gene>
    <name evidence="1" type="ORF">ACFX5E_12445</name>
</gene>
<dbReference type="Proteomes" id="UP001600109">
    <property type="component" value="Unassembled WGS sequence"/>
</dbReference>
<name>A0ABW6HZT4_9FLAO</name>
<evidence type="ECO:0000313" key="2">
    <source>
        <dbReference type="Proteomes" id="UP001600109"/>
    </source>
</evidence>
<dbReference type="InterPro" id="IPR040807">
    <property type="entry name" value="DUF5522"/>
</dbReference>
<dbReference type="RefSeq" id="WP_379855474.1">
    <property type="nucleotide sequence ID" value="NZ_JBHZPZ010000015.1"/>
</dbReference>
<keyword evidence="2" id="KW-1185">Reference proteome</keyword>
<reference evidence="1 2" key="1">
    <citation type="submission" date="2024-06" db="EMBL/GenBank/DDBJ databases">
        <title>Flavobacterium spp. isolated from glacier.</title>
        <authorList>
            <person name="Han D."/>
        </authorList>
    </citation>
    <scope>NUCLEOTIDE SEQUENCE [LARGE SCALE GENOMIC DNA]</scope>
    <source>
        <strain evidence="1 2">LS2P90</strain>
    </source>
</reference>
<proteinExistence type="predicted"/>
<dbReference type="EMBL" id="JBHZPZ010000015">
    <property type="protein sequence ID" value="MFE3868874.1"/>
    <property type="molecule type" value="Genomic_DNA"/>
</dbReference>